<protein>
    <submittedName>
        <fullName evidence="2">Cyclic nucleotide-binding domain-containing protein</fullName>
    </submittedName>
</protein>
<dbReference type="InterPro" id="IPR018490">
    <property type="entry name" value="cNMP-bd_dom_sf"/>
</dbReference>
<accession>A0A5S5MC54</accession>
<feature type="domain" description="Cyclic nucleotide-binding" evidence="1">
    <location>
        <begin position="88"/>
        <end position="173"/>
    </location>
</feature>
<dbReference type="Pfam" id="PF07238">
    <property type="entry name" value="PilZ"/>
    <property type="match status" value="1"/>
</dbReference>
<dbReference type="GO" id="GO:0035438">
    <property type="term" value="F:cyclic-di-GMP binding"/>
    <property type="evidence" value="ECO:0007669"/>
    <property type="project" value="InterPro"/>
</dbReference>
<dbReference type="RefSeq" id="WP_139450828.1">
    <property type="nucleotide sequence ID" value="NZ_VDMB01000036.1"/>
</dbReference>
<evidence type="ECO:0000259" key="1">
    <source>
        <dbReference type="PROSITE" id="PS50042"/>
    </source>
</evidence>
<dbReference type="InterPro" id="IPR014710">
    <property type="entry name" value="RmlC-like_jellyroll"/>
</dbReference>
<dbReference type="OrthoDB" id="5428640at2"/>
<dbReference type="Proteomes" id="UP000321899">
    <property type="component" value="Unassembled WGS sequence"/>
</dbReference>
<keyword evidence="3" id="KW-1185">Reference proteome</keyword>
<dbReference type="CDD" id="cd00038">
    <property type="entry name" value="CAP_ED"/>
    <property type="match status" value="1"/>
</dbReference>
<name>A0A5S5MC54_9BACT</name>
<dbReference type="PROSITE" id="PS50042">
    <property type="entry name" value="CNMP_BINDING_3"/>
    <property type="match status" value="1"/>
</dbReference>
<dbReference type="InterPro" id="IPR000595">
    <property type="entry name" value="cNMP-bd_dom"/>
</dbReference>
<dbReference type="SUPFAM" id="SSF51206">
    <property type="entry name" value="cAMP-binding domain-like"/>
    <property type="match status" value="1"/>
</dbReference>
<dbReference type="SMART" id="SM00100">
    <property type="entry name" value="cNMP"/>
    <property type="match status" value="1"/>
</dbReference>
<dbReference type="AlphaFoldDB" id="A0A5S5MC54"/>
<dbReference type="InterPro" id="IPR009875">
    <property type="entry name" value="PilZ_domain"/>
</dbReference>
<evidence type="ECO:0000313" key="2">
    <source>
        <dbReference type="EMBL" id="TYT73304.1"/>
    </source>
</evidence>
<proteinExistence type="predicted"/>
<sequence>MKASLKTKEDQVKALLAAGRREDAMKLLFALVKACAAAHKFDHADRLYQQMMDVDALAIDLVVSAAELIEEEKNRAIDRKHLHLWKNWYNQLKQEERSAFFFATSPFSFSSGDILFRKGEMNDTLFFVDEGALNLVSVSDAGQEVVLRRVGPGSFAGEETFYKSSVCTSSLVALMPGEGRVFTRKALLSLSETLPGLGPKLRDFTISAPSEGQTVQAKGINRRSHKRIPVQGSIVFQPLGQKDTAPAQGRMADISQGGLSFYIKTANGQAVRQLLGNRLGMKFLLPHTGNPQPVVCKGEVTGVLCHMDYEYSIHVKFDRLLDAKNFT</sequence>
<dbReference type="EMBL" id="VDMB01000036">
    <property type="protein sequence ID" value="TYT73304.1"/>
    <property type="molecule type" value="Genomic_DNA"/>
</dbReference>
<reference evidence="2 3" key="1">
    <citation type="submission" date="2019-06" db="EMBL/GenBank/DDBJ databases">
        <title>Desulfobotulus mexicanus sp. nov., a novel sulfate-reducing bacterium isolated from the sediment of an alkaline crater lake in Mexico.</title>
        <authorList>
            <person name="Hirschler-Rea A."/>
        </authorList>
    </citation>
    <scope>NUCLEOTIDE SEQUENCE [LARGE SCALE GENOMIC DNA]</scope>
    <source>
        <strain evidence="2 3">PAR22N</strain>
    </source>
</reference>
<evidence type="ECO:0000313" key="3">
    <source>
        <dbReference type="Proteomes" id="UP000321899"/>
    </source>
</evidence>
<gene>
    <name evidence="2" type="ORF">FIM25_15820</name>
</gene>
<organism evidence="2 3">
    <name type="scientific">Desulfobotulus mexicanus</name>
    <dbReference type="NCBI Taxonomy" id="2586642"/>
    <lineage>
        <taxon>Bacteria</taxon>
        <taxon>Pseudomonadati</taxon>
        <taxon>Thermodesulfobacteriota</taxon>
        <taxon>Desulfobacteria</taxon>
        <taxon>Desulfobacterales</taxon>
        <taxon>Desulfobacteraceae</taxon>
        <taxon>Desulfobotulus</taxon>
    </lineage>
</organism>
<dbReference type="Gene3D" id="2.60.120.10">
    <property type="entry name" value="Jelly Rolls"/>
    <property type="match status" value="1"/>
</dbReference>
<comment type="caution">
    <text evidence="2">The sequence shown here is derived from an EMBL/GenBank/DDBJ whole genome shotgun (WGS) entry which is preliminary data.</text>
</comment>
<dbReference type="Pfam" id="PF00027">
    <property type="entry name" value="cNMP_binding"/>
    <property type="match status" value="1"/>
</dbReference>